<feature type="compositionally biased region" description="Acidic residues" evidence="5">
    <location>
        <begin position="522"/>
        <end position="537"/>
    </location>
</feature>
<feature type="region of interest" description="Disordered" evidence="5">
    <location>
        <begin position="518"/>
        <end position="547"/>
    </location>
</feature>
<sequence length="547" mass="60687">MQSDKKAGVKKSTEERKRTRAGKAQTAESQNSKKYPEQDYLKKSEKSLKEERRYKKRKARKQKLGGICFLCFFIALFLSHASYAGDKNARIIVKADNIKIKQDEEMPALKVEAKLESDRSKDKILDKESGYTVGDLLDDLNSGKYYKVSCKADTAKEGSYPIVLDLDADLEKKELETWKGRVNLVAQDGTLSVENKIGTWSGNQFKKYDGSLVTSDFVSSKGKVYYFDKKGNKVTGVQEIDGKTYQFDKNGAMKTGFVKIKDSTYYYTEDGAMQVGWLTLKKSKYYFDSSGKMLTGKQQVGLKKCVFGKDGKLKSEEYSIDTSKPMIALTFDDGPGERTMELLEALEKNDAHATFFMVGQNAAEFQDEIAKMTEIGCELGNHSWDHANLSKLDASGVKEEINSTNSTIKKADGSHTATVMRPPYGAISDTVESSVGMPMILWSIDTLDWKTMNTQSTINAVLNNVEDGDIILMHDIHSPTIDAALTLIPKLIEEGYQLVTVSELAEAKGVTLKNGSTYTDFCADDEEDDSGADEDTDSMSATAGAEE</sequence>
<dbReference type="RefSeq" id="WP_170141672.1">
    <property type="nucleotide sequence ID" value="NZ_BHGK01000001.1"/>
</dbReference>
<dbReference type="InterPro" id="IPR018337">
    <property type="entry name" value="Cell_wall/Cho-bd_repeat"/>
</dbReference>
<keyword evidence="1" id="KW-0479">Metal-binding</keyword>
<dbReference type="InterPro" id="IPR002509">
    <property type="entry name" value="NODB_dom"/>
</dbReference>
<reference evidence="9" key="1">
    <citation type="submission" date="2018-09" db="EMBL/GenBank/DDBJ databases">
        <title>Draft Genome Sequence of Mediterraneibacter sp. KCTC 15684.</title>
        <authorList>
            <person name="Kim J.S."/>
            <person name="Han K.I."/>
            <person name="Suh M.K."/>
            <person name="Lee K.C."/>
            <person name="Eom M.K."/>
            <person name="Lee J.H."/>
            <person name="Park S.H."/>
            <person name="Kang S.W."/>
            <person name="Park J.E."/>
            <person name="Oh B.S."/>
            <person name="Yu S.Y."/>
            <person name="Choi S.H."/>
            <person name="Lee D.H."/>
            <person name="Yoon H."/>
            <person name="Kim B."/>
            <person name="Yang S.J."/>
            <person name="Lee J.S."/>
        </authorList>
    </citation>
    <scope>NUCLEOTIDE SEQUENCE [LARGE SCALE GENOMIC DNA]</scope>
    <source>
        <strain evidence="9">KCTC 15684</strain>
    </source>
</reference>
<dbReference type="EMBL" id="BHGK01000001">
    <property type="protein sequence ID" value="GCA65844.1"/>
    <property type="molecule type" value="Genomic_DNA"/>
</dbReference>
<keyword evidence="6" id="KW-1133">Transmembrane helix</keyword>
<dbReference type="Gene3D" id="3.20.20.370">
    <property type="entry name" value="Glycoside hydrolase/deacetylase"/>
    <property type="match status" value="1"/>
</dbReference>
<evidence type="ECO:0000256" key="2">
    <source>
        <dbReference type="ARBA" id="ARBA00022737"/>
    </source>
</evidence>
<evidence type="ECO:0000313" key="9">
    <source>
        <dbReference type="Proteomes" id="UP000265643"/>
    </source>
</evidence>
<feature type="repeat" description="Cell wall-binding" evidence="4">
    <location>
        <begin position="254"/>
        <end position="273"/>
    </location>
</feature>
<evidence type="ECO:0000256" key="5">
    <source>
        <dbReference type="SAM" id="MobiDB-lite"/>
    </source>
</evidence>
<accession>A0A391NX61</accession>
<comment type="caution">
    <text evidence="8">The sequence shown here is derived from an EMBL/GenBank/DDBJ whole genome shotgun (WGS) entry which is preliminary data.</text>
</comment>
<dbReference type="Pfam" id="PF19127">
    <property type="entry name" value="Choline_bind_3"/>
    <property type="match status" value="1"/>
</dbReference>
<feature type="domain" description="NodB homology" evidence="7">
    <location>
        <begin position="325"/>
        <end position="499"/>
    </location>
</feature>
<dbReference type="GO" id="GO:0016020">
    <property type="term" value="C:membrane"/>
    <property type="evidence" value="ECO:0007669"/>
    <property type="project" value="TreeGrafter"/>
</dbReference>
<feature type="compositionally biased region" description="Basic and acidic residues" evidence="5">
    <location>
        <begin position="1"/>
        <end position="17"/>
    </location>
</feature>
<protein>
    <recommendedName>
        <fullName evidence="7">NodB homology domain-containing protein</fullName>
    </recommendedName>
</protein>
<dbReference type="PANTHER" id="PTHR10587:SF133">
    <property type="entry name" value="CHITIN DEACETYLASE 1-RELATED"/>
    <property type="match status" value="1"/>
</dbReference>
<keyword evidence="2" id="KW-0677">Repeat</keyword>
<name>A0A391NX61_9FIRM</name>
<dbReference type="PANTHER" id="PTHR10587">
    <property type="entry name" value="GLYCOSYL TRANSFERASE-RELATED"/>
    <property type="match status" value="1"/>
</dbReference>
<keyword evidence="9" id="KW-1185">Reference proteome</keyword>
<feature type="transmembrane region" description="Helical" evidence="6">
    <location>
        <begin position="64"/>
        <end position="83"/>
    </location>
</feature>
<dbReference type="AlphaFoldDB" id="A0A391NX61"/>
<dbReference type="Gene3D" id="2.10.270.10">
    <property type="entry name" value="Cholin Binding"/>
    <property type="match status" value="1"/>
</dbReference>
<organism evidence="8 9">
    <name type="scientific">Mediterraneibacter butyricigenes</name>
    <dbReference type="NCBI Taxonomy" id="2316025"/>
    <lineage>
        <taxon>Bacteria</taxon>
        <taxon>Bacillati</taxon>
        <taxon>Bacillota</taxon>
        <taxon>Clostridia</taxon>
        <taxon>Lachnospirales</taxon>
        <taxon>Lachnospiraceae</taxon>
        <taxon>Mediterraneibacter</taxon>
    </lineage>
</organism>
<evidence type="ECO:0000256" key="4">
    <source>
        <dbReference type="PROSITE-ProRule" id="PRU00591"/>
    </source>
</evidence>
<feature type="repeat" description="Cell wall-binding" evidence="4">
    <location>
        <begin position="234"/>
        <end position="253"/>
    </location>
</feature>
<dbReference type="GO" id="GO:0016810">
    <property type="term" value="F:hydrolase activity, acting on carbon-nitrogen (but not peptide) bonds"/>
    <property type="evidence" value="ECO:0007669"/>
    <property type="project" value="InterPro"/>
</dbReference>
<keyword evidence="6" id="KW-0472">Membrane</keyword>
<dbReference type="CDD" id="cd10954">
    <property type="entry name" value="CE4_CtAXE_like"/>
    <property type="match status" value="1"/>
</dbReference>
<dbReference type="Proteomes" id="UP000265643">
    <property type="component" value="Unassembled WGS sequence"/>
</dbReference>
<gene>
    <name evidence="8" type="ORF">KGMB01110_02800</name>
</gene>
<dbReference type="GO" id="GO:0046872">
    <property type="term" value="F:metal ion binding"/>
    <property type="evidence" value="ECO:0007669"/>
    <property type="project" value="UniProtKB-KW"/>
</dbReference>
<feature type="repeat" description="Cell wall-binding" evidence="4">
    <location>
        <begin position="274"/>
        <end position="293"/>
    </location>
</feature>
<evidence type="ECO:0000259" key="7">
    <source>
        <dbReference type="PROSITE" id="PS51677"/>
    </source>
</evidence>
<feature type="region of interest" description="Disordered" evidence="5">
    <location>
        <begin position="1"/>
        <end position="46"/>
    </location>
</feature>
<feature type="compositionally biased region" description="Basic and acidic residues" evidence="5">
    <location>
        <begin position="34"/>
        <end position="46"/>
    </location>
</feature>
<dbReference type="PROSITE" id="PS51677">
    <property type="entry name" value="NODB"/>
    <property type="match status" value="1"/>
</dbReference>
<evidence type="ECO:0000313" key="8">
    <source>
        <dbReference type="EMBL" id="GCA65844.1"/>
    </source>
</evidence>
<dbReference type="SUPFAM" id="SSF69360">
    <property type="entry name" value="Cell wall binding repeat"/>
    <property type="match status" value="1"/>
</dbReference>
<dbReference type="Pfam" id="PF01522">
    <property type="entry name" value="Polysacc_deac_1"/>
    <property type="match status" value="1"/>
</dbReference>
<dbReference type="PROSITE" id="PS51170">
    <property type="entry name" value="CW"/>
    <property type="match status" value="3"/>
</dbReference>
<evidence type="ECO:0000256" key="1">
    <source>
        <dbReference type="ARBA" id="ARBA00022723"/>
    </source>
</evidence>
<keyword evidence="3" id="KW-0378">Hydrolase</keyword>
<dbReference type="InterPro" id="IPR011330">
    <property type="entry name" value="Glyco_hydro/deAcase_b/a-brl"/>
</dbReference>
<keyword evidence="6" id="KW-0812">Transmembrane</keyword>
<dbReference type="GO" id="GO:0005975">
    <property type="term" value="P:carbohydrate metabolic process"/>
    <property type="evidence" value="ECO:0007669"/>
    <property type="project" value="InterPro"/>
</dbReference>
<evidence type="ECO:0000256" key="3">
    <source>
        <dbReference type="ARBA" id="ARBA00022801"/>
    </source>
</evidence>
<dbReference type="SUPFAM" id="SSF88713">
    <property type="entry name" value="Glycoside hydrolase/deacetylase"/>
    <property type="match status" value="1"/>
</dbReference>
<evidence type="ECO:0000256" key="6">
    <source>
        <dbReference type="SAM" id="Phobius"/>
    </source>
</evidence>
<dbReference type="InterPro" id="IPR050248">
    <property type="entry name" value="Polysacc_deacetylase_ArnD"/>
</dbReference>
<proteinExistence type="predicted"/>
<dbReference type="Pfam" id="PF01473">
    <property type="entry name" value="Choline_bind_1"/>
    <property type="match status" value="1"/>
</dbReference>